<reference evidence="2" key="1">
    <citation type="journal article" date="2022" name="G3 (Bethesda)">
        <title>High quality genome of the basidiomycete yeast Dioszegia hungarica PDD-24b-2 isolated from cloud water.</title>
        <authorList>
            <person name="Jarrige D."/>
            <person name="Haridas S."/>
            <person name="Bleykasten-Grosshans C."/>
            <person name="Joly M."/>
            <person name="Nadalig T."/>
            <person name="Sancelme M."/>
            <person name="Vuilleumier S."/>
            <person name="Grigoriev I.V."/>
            <person name="Amato P."/>
            <person name="Bringel F."/>
        </authorList>
    </citation>
    <scope>NUCLEOTIDE SEQUENCE</scope>
    <source>
        <strain evidence="2">PDD-24b-2</strain>
    </source>
</reference>
<comment type="caution">
    <text evidence="2">The sequence shown here is derived from an EMBL/GenBank/DDBJ whole genome shotgun (WGS) entry which is preliminary data.</text>
</comment>
<dbReference type="GeneID" id="77727436"/>
<dbReference type="EMBL" id="JAKWFO010000002">
    <property type="protein sequence ID" value="KAI9638919.1"/>
    <property type="molecule type" value="Genomic_DNA"/>
</dbReference>
<sequence length="292" mass="33585">MDDEHMTDKCDESSQSDAPMKNEAGFHRDFDVQHPGDVILRSDQDTFFYFSQEILKDISPFFRYNTSPTPQANANSPRIIPVPNISDAGLRLFLMTCGTSECSFTHEYEDPKEDAGEILDAAVLARDLFAPQRFETDSAVIRECMVKHAPQHWSDLVDFHKRRASAPERFRNMIVSKIDAGMFTHKCLNKGEGKWIRALLQTAKSTVEAVEAVIGPRWGSVYWDLDEPKPYEVEHACCQRRIKRIFRPYEDWFERTIREYRLPGNDYTRLPDYVLLGGGGPPGMKLLYEAHN</sequence>
<feature type="compositionally biased region" description="Basic and acidic residues" evidence="1">
    <location>
        <begin position="1"/>
        <end position="12"/>
    </location>
</feature>
<keyword evidence="3" id="KW-1185">Reference proteome</keyword>
<evidence type="ECO:0008006" key="4">
    <source>
        <dbReference type="Google" id="ProtNLM"/>
    </source>
</evidence>
<evidence type="ECO:0000313" key="2">
    <source>
        <dbReference type="EMBL" id="KAI9638919.1"/>
    </source>
</evidence>
<dbReference type="Proteomes" id="UP001164286">
    <property type="component" value="Unassembled WGS sequence"/>
</dbReference>
<dbReference type="AlphaFoldDB" id="A0AA38HH51"/>
<name>A0AA38HH51_9TREE</name>
<accession>A0AA38HH51</accession>
<feature type="region of interest" description="Disordered" evidence="1">
    <location>
        <begin position="1"/>
        <end position="22"/>
    </location>
</feature>
<organism evidence="2 3">
    <name type="scientific">Dioszegia hungarica</name>
    <dbReference type="NCBI Taxonomy" id="4972"/>
    <lineage>
        <taxon>Eukaryota</taxon>
        <taxon>Fungi</taxon>
        <taxon>Dikarya</taxon>
        <taxon>Basidiomycota</taxon>
        <taxon>Agaricomycotina</taxon>
        <taxon>Tremellomycetes</taxon>
        <taxon>Tremellales</taxon>
        <taxon>Bulleribasidiaceae</taxon>
        <taxon>Dioszegia</taxon>
    </lineage>
</organism>
<evidence type="ECO:0000256" key="1">
    <source>
        <dbReference type="SAM" id="MobiDB-lite"/>
    </source>
</evidence>
<dbReference type="RefSeq" id="XP_052948696.1">
    <property type="nucleotide sequence ID" value="XM_053088231.1"/>
</dbReference>
<gene>
    <name evidence="2" type="ORF">MKK02DRAFT_31203</name>
</gene>
<proteinExistence type="predicted"/>
<protein>
    <recommendedName>
        <fullName evidence="4">BTB domain-containing protein</fullName>
    </recommendedName>
</protein>
<evidence type="ECO:0000313" key="3">
    <source>
        <dbReference type="Proteomes" id="UP001164286"/>
    </source>
</evidence>